<dbReference type="SMART" id="SM00382">
    <property type="entry name" value="AAA"/>
    <property type="match status" value="1"/>
</dbReference>
<organism evidence="6 7">
    <name type="scientific">Sinanaerobacter chloroacetimidivorans</name>
    <dbReference type="NCBI Taxonomy" id="2818044"/>
    <lineage>
        <taxon>Bacteria</taxon>
        <taxon>Bacillati</taxon>
        <taxon>Bacillota</taxon>
        <taxon>Clostridia</taxon>
        <taxon>Peptostreptococcales</taxon>
        <taxon>Anaerovoracaceae</taxon>
        <taxon>Sinanaerobacter</taxon>
    </lineage>
</organism>
<dbReference type="InterPro" id="IPR003593">
    <property type="entry name" value="AAA+_ATPase"/>
</dbReference>
<dbReference type="Pfam" id="PF00005">
    <property type="entry name" value="ABC_tran"/>
    <property type="match status" value="1"/>
</dbReference>
<dbReference type="GO" id="GO:0016887">
    <property type="term" value="F:ATP hydrolysis activity"/>
    <property type="evidence" value="ECO:0007669"/>
    <property type="project" value="InterPro"/>
</dbReference>
<keyword evidence="4 6" id="KW-0067">ATP-binding</keyword>
<dbReference type="AlphaFoldDB" id="A0A8J7W7A1"/>
<dbReference type="InterPro" id="IPR003439">
    <property type="entry name" value="ABC_transporter-like_ATP-bd"/>
</dbReference>
<gene>
    <name evidence="6" type="ORF">KCX82_21050</name>
</gene>
<keyword evidence="3" id="KW-0547">Nucleotide-binding</keyword>
<evidence type="ECO:0000256" key="3">
    <source>
        <dbReference type="ARBA" id="ARBA00022741"/>
    </source>
</evidence>
<keyword evidence="2" id="KW-0813">Transport</keyword>
<dbReference type="Gene3D" id="3.40.50.300">
    <property type="entry name" value="P-loop containing nucleotide triphosphate hydrolases"/>
    <property type="match status" value="1"/>
</dbReference>
<evidence type="ECO:0000313" key="6">
    <source>
        <dbReference type="EMBL" id="MBR0600363.1"/>
    </source>
</evidence>
<dbReference type="EMBL" id="JAGSND010000025">
    <property type="protein sequence ID" value="MBR0600363.1"/>
    <property type="molecule type" value="Genomic_DNA"/>
</dbReference>
<evidence type="ECO:0000256" key="4">
    <source>
        <dbReference type="ARBA" id="ARBA00022840"/>
    </source>
</evidence>
<evidence type="ECO:0000259" key="5">
    <source>
        <dbReference type="PROSITE" id="PS50893"/>
    </source>
</evidence>
<dbReference type="GO" id="GO:0005524">
    <property type="term" value="F:ATP binding"/>
    <property type="evidence" value="ECO:0007669"/>
    <property type="project" value="UniProtKB-KW"/>
</dbReference>
<comment type="caution">
    <text evidence="6">The sequence shown here is derived from an EMBL/GenBank/DDBJ whole genome shotgun (WGS) entry which is preliminary data.</text>
</comment>
<evidence type="ECO:0000256" key="2">
    <source>
        <dbReference type="ARBA" id="ARBA00022448"/>
    </source>
</evidence>
<feature type="domain" description="ABC transporter" evidence="5">
    <location>
        <begin position="5"/>
        <end position="235"/>
    </location>
</feature>
<reference evidence="6" key="2">
    <citation type="submission" date="2021-04" db="EMBL/GenBank/DDBJ databases">
        <authorList>
            <person name="Liu J."/>
        </authorList>
    </citation>
    <scope>NUCLEOTIDE SEQUENCE</scope>
    <source>
        <strain evidence="6">BAD-6</strain>
    </source>
</reference>
<dbReference type="PROSITE" id="PS50893">
    <property type="entry name" value="ABC_TRANSPORTER_2"/>
    <property type="match status" value="1"/>
</dbReference>
<evidence type="ECO:0000313" key="7">
    <source>
        <dbReference type="Proteomes" id="UP000675664"/>
    </source>
</evidence>
<proteinExistence type="inferred from homology"/>
<comment type="similarity">
    <text evidence="1">Belongs to the ABC transporter superfamily.</text>
</comment>
<reference evidence="6" key="1">
    <citation type="submission" date="2021-04" db="EMBL/GenBank/DDBJ databases">
        <title>Sinoanaerobacter chloroacetimidivorans sp. nov., an obligate anaerobic bacterium isolated from anaerobic sludge.</title>
        <authorList>
            <person name="Bao Y."/>
        </authorList>
    </citation>
    <scope>NUCLEOTIDE SEQUENCE</scope>
    <source>
        <strain evidence="6">BAD-6</strain>
    </source>
</reference>
<dbReference type="PROSITE" id="PS00211">
    <property type="entry name" value="ABC_TRANSPORTER_1"/>
    <property type="match status" value="1"/>
</dbReference>
<protein>
    <submittedName>
        <fullName evidence="6">ABC transporter ATP-binding protein</fullName>
    </submittedName>
</protein>
<dbReference type="PANTHER" id="PTHR42711">
    <property type="entry name" value="ABC TRANSPORTER ATP-BINDING PROTEIN"/>
    <property type="match status" value="1"/>
</dbReference>
<accession>A0A8J7W7A1</accession>
<dbReference type="InterPro" id="IPR017871">
    <property type="entry name" value="ABC_transporter-like_CS"/>
</dbReference>
<keyword evidence="7" id="KW-1185">Reference proteome</keyword>
<dbReference type="PANTHER" id="PTHR42711:SF5">
    <property type="entry name" value="ABC TRANSPORTER ATP-BINDING PROTEIN NATA"/>
    <property type="match status" value="1"/>
</dbReference>
<sequence length="304" mass="34201">MSKIIEVRNLRKNYGDLEAVKNLSFYVETGKLFSFLGPNGAGKSTTIDILCTLLASDSGEVIIDGKELGREDDKIRKEIGVVFQDNMLDPLLTVRENLSLRAGFYMSGKEKIHQAVRNAAGITELVEFLDRPYGKLSGGQRRRADIARALIHTPKILFLDEPTTGLDPQTRKSIWDTILKLKEEERMTIFLTTHYMEEAAGSDYIIVIDKGEIAAKGSPSELKEQYAKDLLRLFCSREEEVREILDQLHLGYVKMADQLEIRIPSTISALPILEKCRDSITGFEVVRGTMDDAFIGITGKELRE</sequence>
<dbReference type="RefSeq" id="WP_227020479.1">
    <property type="nucleotide sequence ID" value="NZ_JAGSND010000025.1"/>
</dbReference>
<name>A0A8J7W7A1_9FIRM</name>
<dbReference type="SUPFAM" id="SSF52540">
    <property type="entry name" value="P-loop containing nucleoside triphosphate hydrolases"/>
    <property type="match status" value="1"/>
</dbReference>
<dbReference type="Proteomes" id="UP000675664">
    <property type="component" value="Unassembled WGS sequence"/>
</dbReference>
<evidence type="ECO:0000256" key="1">
    <source>
        <dbReference type="ARBA" id="ARBA00005417"/>
    </source>
</evidence>
<dbReference type="InterPro" id="IPR050763">
    <property type="entry name" value="ABC_transporter_ATP-binding"/>
</dbReference>
<dbReference type="InterPro" id="IPR027417">
    <property type="entry name" value="P-loop_NTPase"/>
</dbReference>